<dbReference type="PATRIC" id="fig|1684.4.peg.320"/>
<comment type="caution">
    <text evidence="7">The sequence shown here is derived from an EMBL/GenBank/DDBJ whole genome shotgun (WGS) entry which is preliminary data.</text>
</comment>
<evidence type="ECO:0000256" key="2">
    <source>
        <dbReference type="ARBA" id="ARBA00022629"/>
    </source>
</evidence>
<dbReference type="SUPFAM" id="SSF53067">
    <property type="entry name" value="Actin-like ATPase domain"/>
    <property type="match status" value="2"/>
</dbReference>
<dbReference type="InterPro" id="IPR043129">
    <property type="entry name" value="ATPase_NBD"/>
</dbReference>
<dbReference type="GO" id="GO:0042732">
    <property type="term" value="P:D-xylose metabolic process"/>
    <property type="evidence" value="ECO:0007669"/>
    <property type="project" value="UniProtKB-KW"/>
</dbReference>
<keyword evidence="4" id="KW-0418">Kinase</keyword>
<dbReference type="Pfam" id="PF00370">
    <property type="entry name" value="FGGY_N"/>
    <property type="match status" value="1"/>
</dbReference>
<dbReference type="EMBL" id="JWME01000004">
    <property type="protein sequence ID" value="KJY52607.1"/>
    <property type="molecule type" value="Genomic_DNA"/>
</dbReference>
<gene>
    <name evidence="7" type="ORF">JF69_03000</name>
</gene>
<dbReference type="AlphaFoldDB" id="A0A0F4L153"/>
<dbReference type="InterPro" id="IPR018485">
    <property type="entry name" value="FGGY_C"/>
</dbReference>
<dbReference type="PANTHER" id="PTHR43095:SF5">
    <property type="entry name" value="XYLULOSE KINASE"/>
    <property type="match status" value="1"/>
</dbReference>
<keyword evidence="2" id="KW-0859">Xylose metabolism</keyword>
<evidence type="ECO:0000259" key="5">
    <source>
        <dbReference type="Pfam" id="PF00370"/>
    </source>
</evidence>
<feature type="domain" description="Carbohydrate kinase FGGY N-terminal" evidence="5">
    <location>
        <begin position="20"/>
        <end position="244"/>
    </location>
</feature>
<dbReference type="Proteomes" id="UP000033648">
    <property type="component" value="Unassembled WGS sequence"/>
</dbReference>
<dbReference type="Pfam" id="PF02782">
    <property type="entry name" value="FGGY_C"/>
    <property type="match status" value="1"/>
</dbReference>
<evidence type="ECO:0000256" key="4">
    <source>
        <dbReference type="ARBA" id="ARBA00022777"/>
    </source>
</evidence>
<evidence type="ECO:0000256" key="1">
    <source>
        <dbReference type="ARBA" id="ARBA00009156"/>
    </source>
</evidence>
<evidence type="ECO:0000313" key="7">
    <source>
        <dbReference type="EMBL" id="KJY52607.1"/>
    </source>
</evidence>
<keyword evidence="3" id="KW-0808">Transferase</keyword>
<keyword evidence="2" id="KW-0119">Carbohydrate metabolism</keyword>
<accession>A0A0F4L153</accession>
<name>A0A0F4L153_9BIFI</name>
<dbReference type="GO" id="GO:0016301">
    <property type="term" value="F:kinase activity"/>
    <property type="evidence" value="ECO:0007669"/>
    <property type="project" value="UniProtKB-KW"/>
</dbReference>
<evidence type="ECO:0000256" key="3">
    <source>
        <dbReference type="ARBA" id="ARBA00022679"/>
    </source>
</evidence>
<dbReference type="InterPro" id="IPR050406">
    <property type="entry name" value="FGGY_Carb_Kinase"/>
</dbReference>
<evidence type="ECO:0000259" key="6">
    <source>
        <dbReference type="Pfam" id="PF02782"/>
    </source>
</evidence>
<reference evidence="7 8" key="1">
    <citation type="submission" date="2014-12" db="EMBL/GenBank/DDBJ databases">
        <title>Comparative genomics of the lactic acid bacteria isolated from the honey bee gut.</title>
        <authorList>
            <person name="Ellegaard K.M."/>
            <person name="Tamarit D."/>
            <person name="Javelind E."/>
            <person name="Olofsson T."/>
            <person name="Andersson S.G."/>
            <person name="Vasquez A."/>
        </authorList>
    </citation>
    <scope>NUCLEOTIDE SEQUENCE [LARGE SCALE GENOMIC DNA]</scope>
    <source>
        <strain evidence="7 8">Bin2</strain>
    </source>
</reference>
<dbReference type="InterPro" id="IPR018484">
    <property type="entry name" value="FGGY_N"/>
</dbReference>
<feature type="domain" description="Carbohydrate kinase FGGY C-terminal" evidence="6">
    <location>
        <begin position="280"/>
        <end position="475"/>
    </location>
</feature>
<evidence type="ECO:0000313" key="8">
    <source>
        <dbReference type="Proteomes" id="UP000033648"/>
    </source>
</evidence>
<dbReference type="OrthoDB" id="9760563at2"/>
<organism evidence="7 8">
    <name type="scientific">Bifidobacterium asteroides</name>
    <dbReference type="NCBI Taxonomy" id="1684"/>
    <lineage>
        <taxon>Bacteria</taxon>
        <taxon>Bacillati</taxon>
        <taxon>Actinomycetota</taxon>
        <taxon>Actinomycetes</taxon>
        <taxon>Bifidobacteriales</taxon>
        <taxon>Bifidobacteriaceae</taxon>
        <taxon>Bifidobacterium</taxon>
    </lineage>
</organism>
<dbReference type="PANTHER" id="PTHR43095">
    <property type="entry name" value="SUGAR KINASE"/>
    <property type="match status" value="1"/>
</dbReference>
<dbReference type="Gene3D" id="3.30.420.40">
    <property type="match status" value="2"/>
</dbReference>
<dbReference type="CDD" id="cd07809">
    <property type="entry name" value="ASKHA_NBD_FGGY_BaXK-like"/>
    <property type="match status" value="1"/>
</dbReference>
<protein>
    <submittedName>
        <fullName evidence="7">Ribulokinase</fullName>
    </submittedName>
</protein>
<sequence>MVVGEQGVIVSELKEGATSLGIEFGSTRIKAVLIDHDYRTLATGDVEWENRLEDGLWTYSMDQIHQGLQAAYAALAEDVRRQYGVTLTKIGAMGISAMMHGYLAFDKDGQLLVPFRTWRNTNTRQAHEELSQVFRINIPERWSIAHLYQAILNGEEHVPKVAYITTLAGYMHWRLSGRKVIGIGDASGMFPIDSSRKEFDQGLLDIFSRLPQVKAQPWDIHDLLPEPLTAGSDAGALTAEGAALLDPSGQLQPGVPMAPPEGDAGTGMVATNAVRPRTGNVSAGTSIFAMVVLEHPLRDFHPEVDPVTTPAGDPAGMSHANNFTSDLNAWVGLFGDFAKAAGLDIKGDELYATLFNQALLADKDAGGLINYCFYSGEFLAGLEEGRPVFARGPEGRMNLANFMRAQLFSAFSPVTIGMDVMTRQEHVRVDTMVGHGGIFATPKVAQRILAAAFNAPIKVMSTAVEGGAWGMAVLADYLGHADQTLADYLDANVFAGVQSTTEQPDPADVKGFRTFFDRFTKGLPIEQAAVKTIPLQG</sequence>
<proteinExistence type="inferred from homology"/>
<comment type="similarity">
    <text evidence="1">Belongs to the FGGY kinase family.</text>
</comment>